<name>A0AA40I6N7_CNENI</name>
<dbReference type="EMBL" id="JAULJE010000004">
    <property type="protein sequence ID" value="KAK1344043.1"/>
    <property type="molecule type" value="Genomic_DNA"/>
</dbReference>
<evidence type="ECO:0000256" key="2">
    <source>
        <dbReference type="SAM" id="Coils"/>
    </source>
</evidence>
<feature type="coiled-coil region" evidence="2">
    <location>
        <begin position="42"/>
        <end position="97"/>
    </location>
</feature>
<gene>
    <name evidence="5" type="ORF">QTO34_014602</name>
</gene>
<comment type="caution">
    <text evidence="5">The sequence shown here is derived from an EMBL/GenBank/DDBJ whole genome shotgun (WGS) entry which is preliminary data.</text>
</comment>
<protein>
    <recommendedName>
        <fullName evidence="4">HSac2 domain-containing protein</fullName>
    </recommendedName>
</protein>
<dbReference type="InterPro" id="IPR040242">
    <property type="entry name" value="TPRG1-like"/>
</dbReference>
<organism evidence="5 6">
    <name type="scientific">Cnephaeus nilssonii</name>
    <name type="common">Northern bat</name>
    <name type="synonym">Eptesicus nilssonii</name>
    <dbReference type="NCBI Taxonomy" id="3371016"/>
    <lineage>
        <taxon>Eukaryota</taxon>
        <taxon>Metazoa</taxon>
        <taxon>Chordata</taxon>
        <taxon>Craniata</taxon>
        <taxon>Vertebrata</taxon>
        <taxon>Euteleostomi</taxon>
        <taxon>Mammalia</taxon>
        <taxon>Eutheria</taxon>
        <taxon>Laurasiatheria</taxon>
        <taxon>Chiroptera</taxon>
        <taxon>Yangochiroptera</taxon>
        <taxon>Vespertilionidae</taxon>
        <taxon>Cnephaeus</taxon>
    </lineage>
</organism>
<feature type="domain" description="HSac2" evidence="4">
    <location>
        <begin position="552"/>
        <end position="681"/>
    </location>
</feature>
<dbReference type="PANTHER" id="PTHR31108">
    <property type="entry name" value="TUMOR PROTEIN P63-REGULATED GENE 1-LIKE PROTEIN"/>
    <property type="match status" value="1"/>
</dbReference>
<feature type="compositionally biased region" description="Basic and acidic residues" evidence="3">
    <location>
        <begin position="505"/>
        <end position="521"/>
    </location>
</feature>
<dbReference type="Pfam" id="PF12456">
    <property type="entry name" value="hSac2"/>
    <property type="match status" value="1"/>
</dbReference>
<keyword evidence="6" id="KW-1185">Reference proteome</keyword>
<dbReference type="Proteomes" id="UP001177744">
    <property type="component" value="Unassembled WGS sequence"/>
</dbReference>
<reference evidence="5" key="1">
    <citation type="submission" date="2023-06" db="EMBL/GenBank/DDBJ databases">
        <title>Reference genome for the Northern bat (Eptesicus nilssonii), a most northern bat species.</title>
        <authorList>
            <person name="Laine V.N."/>
            <person name="Pulliainen A.T."/>
            <person name="Lilley T.M."/>
        </authorList>
    </citation>
    <scope>NUCLEOTIDE SEQUENCE</scope>
    <source>
        <strain evidence="5">BLF_Eptnil</strain>
        <tissue evidence="5">Kidney</tissue>
    </source>
</reference>
<accession>A0AA40I6N7</accession>
<dbReference type="GO" id="GO:0005737">
    <property type="term" value="C:cytoplasm"/>
    <property type="evidence" value="ECO:0007669"/>
    <property type="project" value="TreeGrafter"/>
</dbReference>
<feature type="compositionally biased region" description="Basic and acidic residues" evidence="3">
    <location>
        <begin position="9"/>
        <end position="28"/>
    </location>
</feature>
<dbReference type="PROSITE" id="PS51791">
    <property type="entry name" value="HSAC2"/>
    <property type="match status" value="1"/>
</dbReference>
<keyword evidence="2" id="KW-0175">Coiled coil</keyword>
<dbReference type="InterPro" id="IPR034753">
    <property type="entry name" value="hSac2"/>
</dbReference>
<feature type="compositionally biased region" description="Polar residues" evidence="3">
    <location>
        <begin position="525"/>
        <end position="537"/>
    </location>
</feature>
<dbReference type="PANTHER" id="PTHR31108:SF6">
    <property type="entry name" value="TUMOR PROTEIN P63-REGULATED GENE 1 PROTEIN"/>
    <property type="match status" value="1"/>
</dbReference>
<evidence type="ECO:0000313" key="5">
    <source>
        <dbReference type="EMBL" id="KAK1344043.1"/>
    </source>
</evidence>
<feature type="region of interest" description="Disordered" evidence="3">
    <location>
        <begin position="489"/>
        <end position="538"/>
    </location>
</feature>
<feature type="compositionally biased region" description="Basic and acidic residues" evidence="3">
    <location>
        <begin position="457"/>
        <end position="468"/>
    </location>
</feature>
<dbReference type="InterPro" id="IPR022158">
    <property type="entry name" value="Inositol_phosphatase"/>
</dbReference>
<comment type="similarity">
    <text evidence="1">Belongs to the TPRG1 family.</text>
</comment>
<sequence>MGRQRNSPHMKEKQASPEKEVNEMEARNLSEKEFREMVIRWLKRMEDKFDNMSKNQEEMKKNQEEMKNDIAAVKNSIESINSRLEEAEDRIRAQCTNSCALKGTVGREAAVGTGVGLSPSFMPPLGPSHHGLWSTVCLQPCSHRSCSHALMVQSDWGQHQQQVRAAAPALAVSVSGAIPGSGCERWLPALIAPQEQGEVKKPSEVIQTGSRPSQLLDRDQRQVLAVGCQLDILSAAAEAEEAPATITALASCEPGFWLSSTSSGGPLVPEQTHSSLLSIAGELGACPLVHQAFQKPPEWRRLLKGLVHQWTGTQLPRFHFPSRGAGCLSAPAPGLSEASAAPKEQRLLKGLVPERTGTQLPAFDGPRQDMGSLPERPLLCHGTAMAQMLSSRPSAFCRPNWPPQPPRPPRVPPLHASWPIVGIAKKDGSTHSHKMAAPSTLSPAGAAGTLGMARSAPKREPQKEMEKEQLEWWANSRVQEMSTIGSFEGFQPVSLKQEGDDQPSETDRLSMEEGDPGKDPVPKQISKQPSVTESTLYPNPYHGANVSRKYFVTRPGTIETAMEDLKGHIAKTSGEKIQGFWLLTEIDHWNNEKERILVITDKTLLICKYDFIMLSCVQLQRIPLSAVYRICLGKFAFPGMSLDNQPAIEACRMNMGVAHSEVNPNPGMMNSLGLWLVMSSW</sequence>
<evidence type="ECO:0000256" key="3">
    <source>
        <dbReference type="SAM" id="MobiDB-lite"/>
    </source>
</evidence>
<feature type="region of interest" description="Disordered" evidence="3">
    <location>
        <begin position="427"/>
        <end position="468"/>
    </location>
</feature>
<feature type="region of interest" description="Disordered" evidence="3">
    <location>
        <begin position="1"/>
        <end position="28"/>
    </location>
</feature>
<evidence type="ECO:0000256" key="1">
    <source>
        <dbReference type="ARBA" id="ARBA00009163"/>
    </source>
</evidence>
<evidence type="ECO:0000313" key="6">
    <source>
        <dbReference type="Proteomes" id="UP001177744"/>
    </source>
</evidence>
<proteinExistence type="inferred from homology"/>
<dbReference type="AlphaFoldDB" id="A0AA40I6N7"/>
<evidence type="ECO:0000259" key="4">
    <source>
        <dbReference type="PROSITE" id="PS51791"/>
    </source>
</evidence>